<feature type="transmembrane region" description="Helical" evidence="10">
    <location>
        <begin position="118"/>
        <end position="142"/>
    </location>
</feature>
<dbReference type="Proteomes" id="UP000240357">
    <property type="component" value="Unassembled WGS sequence"/>
</dbReference>
<comment type="subcellular location">
    <subcellularLocation>
        <location evidence="10">Cell membrane</location>
        <topology evidence="10">Multi-pass membrane protein</topology>
    </subcellularLocation>
</comment>
<keyword evidence="6 10" id="KW-0443">Lipid metabolism</keyword>
<evidence type="ECO:0000256" key="1">
    <source>
        <dbReference type="ARBA" id="ARBA00022475"/>
    </source>
</evidence>
<protein>
    <recommendedName>
        <fullName evidence="10">Glycerol-3-phosphate acyltransferase</fullName>
    </recommendedName>
    <alternativeName>
        <fullName evidence="10">Acyl-PO4 G3P acyltransferase</fullName>
    </alternativeName>
    <alternativeName>
        <fullName evidence="10">Acyl-phosphate--glycerol-3-phosphate acyltransferase</fullName>
    </alternativeName>
    <alternativeName>
        <fullName evidence="10">G3P acyltransferase</fullName>
        <shortName evidence="10">GPAT</shortName>
        <ecNumber evidence="10">2.3.1.275</ecNumber>
    </alternativeName>
    <alternativeName>
        <fullName evidence="10">Lysophosphatidic acid synthase</fullName>
        <shortName evidence="10">LPA synthase</shortName>
    </alternativeName>
</protein>
<evidence type="ECO:0000256" key="4">
    <source>
        <dbReference type="ARBA" id="ARBA00022692"/>
    </source>
</evidence>
<comment type="pathway">
    <text evidence="10">Lipid metabolism; phospholipid metabolism.</text>
</comment>
<keyword evidence="7 10" id="KW-0472">Membrane</keyword>
<reference evidence="11 12" key="1">
    <citation type="submission" date="2018-03" db="EMBL/GenBank/DDBJ databases">
        <title>Adhaeribacter sp. HMF7605 Genome sequencing and assembly.</title>
        <authorList>
            <person name="Kang H."/>
            <person name="Kang J."/>
            <person name="Cha I."/>
            <person name="Kim H."/>
            <person name="Joh K."/>
        </authorList>
    </citation>
    <scope>NUCLEOTIDE SEQUENCE [LARGE SCALE GENOMIC DNA]</scope>
    <source>
        <strain evidence="11 12">HMF7605</strain>
    </source>
</reference>
<dbReference type="AlphaFoldDB" id="A0A2T2YHP9"/>
<keyword evidence="5 10" id="KW-1133">Transmembrane helix</keyword>
<evidence type="ECO:0000256" key="10">
    <source>
        <dbReference type="HAMAP-Rule" id="MF_01043"/>
    </source>
</evidence>
<dbReference type="Pfam" id="PF02660">
    <property type="entry name" value="G3P_acyltransf"/>
    <property type="match status" value="1"/>
</dbReference>
<name>A0A2T2YHP9_9BACT</name>
<evidence type="ECO:0000256" key="7">
    <source>
        <dbReference type="ARBA" id="ARBA00023136"/>
    </source>
</evidence>
<keyword evidence="11" id="KW-0012">Acyltransferase</keyword>
<dbReference type="GO" id="GO:0008654">
    <property type="term" value="P:phospholipid biosynthetic process"/>
    <property type="evidence" value="ECO:0007669"/>
    <property type="project" value="UniProtKB-UniRule"/>
</dbReference>
<organism evidence="11 12">
    <name type="scientific">Adhaeribacter arboris</name>
    <dbReference type="NCBI Taxonomy" id="2072846"/>
    <lineage>
        <taxon>Bacteria</taxon>
        <taxon>Pseudomonadati</taxon>
        <taxon>Bacteroidota</taxon>
        <taxon>Cytophagia</taxon>
        <taxon>Cytophagales</taxon>
        <taxon>Hymenobacteraceae</taxon>
        <taxon>Adhaeribacter</taxon>
    </lineage>
</organism>
<evidence type="ECO:0000256" key="6">
    <source>
        <dbReference type="ARBA" id="ARBA00023098"/>
    </source>
</evidence>
<dbReference type="GO" id="GO:0043772">
    <property type="term" value="F:acyl-phosphate glycerol-3-phosphate acyltransferase activity"/>
    <property type="evidence" value="ECO:0007669"/>
    <property type="project" value="UniProtKB-UniRule"/>
</dbReference>
<feature type="transmembrane region" description="Helical" evidence="10">
    <location>
        <begin position="6"/>
        <end position="25"/>
    </location>
</feature>
<feature type="transmembrane region" description="Helical" evidence="10">
    <location>
        <begin position="89"/>
        <end position="111"/>
    </location>
</feature>
<dbReference type="EMBL" id="PYFT01000001">
    <property type="protein sequence ID" value="PSR55030.1"/>
    <property type="molecule type" value="Genomic_DNA"/>
</dbReference>
<keyword evidence="4 10" id="KW-0812">Transmembrane</keyword>
<dbReference type="SMART" id="SM01207">
    <property type="entry name" value="G3P_acyltransf"/>
    <property type="match status" value="1"/>
</dbReference>
<evidence type="ECO:0000256" key="8">
    <source>
        <dbReference type="ARBA" id="ARBA00023209"/>
    </source>
</evidence>
<comment type="function">
    <text evidence="10">Catalyzes the transfer of an acyl group from acyl-phosphate (acyl-PO(4)) to glycerol-3-phosphate (G3P) to form lysophosphatidic acid (LPA). This enzyme utilizes acyl-phosphate as fatty acyl donor, but not acyl-CoA or acyl-ACP.</text>
</comment>
<keyword evidence="8 10" id="KW-0594">Phospholipid biosynthesis</keyword>
<dbReference type="RefSeq" id="WP_106931206.1">
    <property type="nucleotide sequence ID" value="NZ_PYFT01000001.1"/>
</dbReference>
<dbReference type="PANTHER" id="PTHR30309">
    <property type="entry name" value="INNER MEMBRANE PROTEIN YGIH"/>
    <property type="match status" value="1"/>
</dbReference>
<dbReference type="OrthoDB" id="9777124at2"/>
<evidence type="ECO:0000256" key="5">
    <source>
        <dbReference type="ARBA" id="ARBA00022989"/>
    </source>
</evidence>
<accession>A0A2T2YHP9</accession>
<dbReference type="PANTHER" id="PTHR30309:SF0">
    <property type="entry name" value="GLYCEROL-3-PHOSPHATE ACYLTRANSFERASE-RELATED"/>
    <property type="match status" value="1"/>
</dbReference>
<comment type="catalytic activity">
    <reaction evidence="10">
        <text>an acyl phosphate + sn-glycerol 3-phosphate = a 1-acyl-sn-glycero-3-phosphate + phosphate</text>
        <dbReference type="Rhea" id="RHEA:34075"/>
        <dbReference type="ChEBI" id="CHEBI:43474"/>
        <dbReference type="ChEBI" id="CHEBI:57597"/>
        <dbReference type="ChEBI" id="CHEBI:57970"/>
        <dbReference type="ChEBI" id="CHEBI:59918"/>
        <dbReference type="EC" id="2.3.1.275"/>
    </reaction>
</comment>
<dbReference type="HAMAP" id="MF_01043">
    <property type="entry name" value="PlsY"/>
    <property type="match status" value="1"/>
</dbReference>
<proteinExistence type="inferred from homology"/>
<comment type="caution">
    <text evidence="11">The sequence shown here is derived from an EMBL/GenBank/DDBJ whole genome shotgun (WGS) entry which is preliminary data.</text>
</comment>
<sequence>MEILYIIGILLAAYLIGSIATAVWVSKRFYGIDVREYGSKNGGATNTFRVLGKKPGTFVLLFDVLKGWAATSLAHILVQIHAISPDNLIYYQLALGILAVVGHVFPVYVGFKGGKGVATLLGMVLAIQPQAALICIGIFVVVLLLFKYVSLGSMIGALAFPLLLLLIPEFHPDKPVLTIFAFLLAGLVVYTHRKNINRLVNGVESKVPISLFGKRS</sequence>
<keyword evidence="9 10" id="KW-1208">Phospholipid metabolism</keyword>
<dbReference type="UniPathway" id="UPA00085"/>
<keyword evidence="3 10" id="KW-0808">Transferase</keyword>
<keyword evidence="12" id="KW-1185">Reference proteome</keyword>
<comment type="subunit">
    <text evidence="10">Probably interacts with PlsX.</text>
</comment>
<evidence type="ECO:0000256" key="9">
    <source>
        <dbReference type="ARBA" id="ARBA00023264"/>
    </source>
</evidence>
<dbReference type="EC" id="2.3.1.275" evidence="10"/>
<dbReference type="GO" id="GO:0005886">
    <property type="term" value="C:plasma membrane"/>
    <property type="evidence" value="ECO:0007669"/>
    <property type="project" value="UniProtKB-SubCell"/>
</dbReference>
<evidence type="ECO:0000256" key="3">
    <source>
        <dbReference type="ARBA" id="ARBA00022679"/>
    </source>
</evidence>
<evidence type="ECO:0000313" key="11">
    <source>
        <dbReference type="EMBL" id="PSR55030.1"/>
    </source>
</evidence>
<dbReference type="InterPro" id="IPR003811">
    <property type="entry name" value="G3P_acylTferase_PlsY"/>
</dbReference>
<evidence type="ECO:0000313" key="12">
    <source>
        <dbReference type="Proteomes" id="UP000240357"/>
    </source>
</evidence>
<dbReference type="NCBIfam" id="TIGR00023">
    <property type="entry name" value="glycerol-3-phosphate 1-O-acyltransferase PlsY"/>
    <property type="match status" value="1"/>
</dbReference>
<evidence type="ECO:0000256" key="2">
    <source>
        <dbReference type="ARBA" id="ARBA00022516"/>
    </source>
</evidence>
<feature type="transmembrane region" description="Helical" evidence="10">
    <location>
        <begin position="175"/>
        <end position="192"/>
    </location>
</feature>
<keyword evidence="2 10" id="KW-0444">Lipid biosynthesis</keyword>
<gene>
    <name evidence="10 11" type="primary">plsY</name>
    <name evidence="11" type="ORF">AHMF7605_16725</name>
</gene>
<keyword evidence="1 10" id="KW-1003">Cell membrane</keyword>
<comment type="similarity">
    <text evidence="10">Belongs to the PlsY family.</text>
</comment>
<feature type="transmembrane region" description="Helical" evidence="10">
    <location>
        <begin position="148"/>
        <end position="168"/>
    </location>
</feature>